<reference evidence="1 2" key="1">
    <citation type="journal article" date="2005" name="Int. J. Syst. Evol. Microbiol.">
        <title>Bacillus litoralis sp. nov., isolated from a tidal flat of the Yellow Sea in Korea.</title>
        <authorList>
            <person name="Yoon J.H."/>
            <person name="Oh T.K."/>
        </authorList>
    </citation>
    <scope>NUCLEOTIDE SEQUENCE [LARGE SCALE GENOMIC DNA]</scope>
    <source>
        <strain evidence="1 2">SW-211</strain>
    </source>
</reference>
<dbReference type="Proteomes" id="UP000321363">
    <property type="component" value="Unassembled WGS sequence"/>
</dbReference>
<dbReference type="AlphaFoldDB" id="A0A5C6W3Y2"/>
<evidence type="ECO:0000313" key="2">
    <source>
        <dbReference type="Proteomes" id="UP000321363"/>
    </source>
</evidence>
<evidence type="ECO:0000313" key="1">
    <source>
        <dbReference type="EMBL" id="TXC92647.1"/>
    </source>
</evidence>
<dbReference type="CDD" id="cd11532">
    <property type="entry name" value="NTP-PPase_COG4997"/>
    <property type="match status" value="1"/>
</dbReference>
<proteinExistence type="predicted"/>
<keyword evidence="1" id="KW-0378">Hydrolase</keyword>
<dbReference type="EMBL" id="VOQF01000001">
    <property type="protein sequence ID" value="TXC92647.1"/>
    <property type="molecule type" value="Genomic_DNA"/>
</dbReference>
<comment type="caution">
    <text evidence="1">The sequence shown here is derived from an EMBL/GenBank/DDBJ whole genome shotgun (WGS) entry which is preliminary data.</text>
</comment>
<dbReference type="InterPro" id="IPR038735">
    <property type="entry name" value="MSMEG_1276-like_NTP-PPase_dom"/>
</dbReference>
<accession>A0A5C6W3Y2</accession>
<gene>
    <name evidence="1" type="ORF">FS935_00070</name>
</gene>
<dbReference type="RefSeq" id="WP_146945507.1">
    <property type="nucleotide sequence ID" value="NZ_VOQF01000001.1"/>
</dbReference>
<organism evidence="1 2">
    <name type="scientific">Metabacillus litoralis</name>
    <dbReference type="NCBI Taxonomy" id="152268"/>
    <lineage>
        <taxon>Bacteria</taxon>
        <taxon>Bacillati</taxon>
        <taxon>Bacillota</taxon>
        <taxon>Bacilli</taxon>
        <taxon>Bacillales</taxon>
        <taxon>Bacillaceae</taxon>
        <taxon>Metabacillus</taxon>
    </lineage>
</organism>
<dbReference type="GO" id="GO:0016787">
    <property type="term" value="F:hydrolase activity"/>
    <property type="evidence" value="ECO:0007669"/>
    <property type="project" value="UniProtKB-KW"/>
</dbReference>
<name>A0A5C6W3Y2_9BACI</name>
<keyword evidence="2" id="KW-1185">Reference proteome</keyword>
<sequence>MPTYNKLVRDKIPAIIDQTGKKYEVRKLNNEEYIEELKKKAYEELNEFVEAKDRESSLEELGDLLEVINAVAVYHGSTLEEINSIRQQKEEKRGSFGEKIFLIEVED</sequence>
<dbReference type="OrthoDB" id="9813491at2"/>
<dbReference type="SUPFAM" id="SSF101386">
    <property type="entry name" value="all-alpha NTP pyrophosphatases"/>
    <property type="match status" value="1"/>
</dbReference>
<protein>
    <submittedName>
        <fullName evidence="1">Phosphoribosyl-ATP pyrophosphohydrolase</fullName>
    </submittedName>
</protein>